<evidence type="ECO:0000313" key="2">
    <source>
        <dbReference type="Proteomes" id="UP000009226"/>
    </source>
</evidence>
<organism evidence="1 2">
    <name type="scientific">Desulfotomaculum nigrificans (strain DSM 14880 / VKM B-2319 / CO-1-SRB)</name>
    <name type="common">Desulfotomaculum carboxydivorans</name>
    <dbReference type="NCBI Taxonomy" id="868595"/>
    <lineage>
        <taxon>Bacteria</taxon>
        <taxon>Bacillati</taxon>
        <taxon>Bacillota</taxon>
        <taxon>Clostridia</taxon>
        <taxon>Eubacteriales</taxon>
        <taxon>Desulfotomaculaceae</taxon>
        <taxon>Desulfotomaculum</taxon>
    </lineage>
</organism>
<dbReference type="AlphaFoldDB" id="F6B321"/>
<dbReference type="STRING" id="868595.Desca_1055"/>
<sequence length="41" mass="4872">MLKCCVCGKEDQESRMIWDEEMDNSYCENCYLKENSKEISS</sequence>
<reference evidence="1" key="1">
    <citation type="submission" date="2011-05" db="EMBL/GenBank/DDBJ databases">
        <title>Complete sequence of Desulfotomaculum carboxydivorans CO-1-SRB.</title>
        <authorList>
            <consortium name="US DOE Joint Genome Institute"/>
            <person name="Lucas S."/>
            <person name="Han J."/>
            <person name="Lapidus A."/>
            <person name="Cheng J.-F."/>
            <person name="Goodwin L."/>
            <person name="Pitluck S."/>
            <person name="Peters L."/>
            <person name="Mikhailova N."/>
            <person name="Lu M."/>
            <person name="Han C."/>
            <person name="Tapia R."/>
            <person name="Land M."/>
            <person name="Hauser L."/>
            <person name="Kyrpides N."/>
            <person name="Ivanova N."/>
            <person name="Pagani I."/>
            <person name="Stams A."/>
            <person name="Plugge C."/>
            <person name="Muyzer G."/>
            <person name="Kuever J."/>
            <person name="Parshina S."/>
            <person name="Ivanova A."/>
            <person name="Nazina T."/>
            <person name="Woyke T."/>
        </authorList>
    </citation>
    <scope>NUCLEOTIDE SEQUENCE [LARGE SCALE GENOMIC DNA]</scope>
    <source>
        <strain evidence="1">CO-1-SRB</strain>
    </source>
</reference>
<dbReference type="KEGG" id="dca:Desca_1055"/>
<keyword evidence="2" id="KW-1185">Reference proteome</keyword>
<dbReference type="EMBL" id="CP002736">
    <property type="protein sequence ID" value="AEF93925.1"/>
    <property type="molecule type" value="Genomic_DNA"/>
</dbReference>
<gene>
    <name evidence="1" type="ordered locus">Desca_1055</name>
</gene>
<name>F6B321_DESCC</name>
<dbReference type="Proteomes" id="UP000009226">
    <property type="component" value="Chromosome"/>
</dbReference>
<dbReference type="HOGENOM" id="CLU_3268981_0_0_9"/>
<accession>F6B321</accession>
<evidence type="ECO:0000313" key="1">
    <source>
        <dbReference type="EMBL" id="AEF93925.1"/>
    </source>
</evidence>
<dbReference type="RefSeq" id="WP_003543054.1">
    <property type="nucleotide sequence ID" value="NC_015565.1"/>
</dbReference>
<proteinExistence type="predicted"/>
<protein>
    <submittedName>
        <fullName evidence="1">Uncharacterized protein</fullName>
    </submittedName>
</protein>